<keyword evidence="2" id="KW-1133">Transmembrane helix</keyword>
<accession>A0A1P8WKX7</accession>
<dbReference type="EMBL" id="CP017641">
    <property type="protein sequence ID" value="APZ94709.1"/>
    <property type="molecule type" value="Genomic_DNA"/>
</dbReference>
<evidence type="ECO:0000256" key="2">
    <source>
        <dbReference type="SAM" id="Phobius"/>
    </source>
</evidence>
<keyword evidence="2" id="KW-0812">Transmembrane</keyword>
<feature type="compositionally biased region" description="Pro residues" evidence="1">
    <location>
        <begin position="131"/>
        <end position="149"/>
    </location>
</feature>
<organism evidence="3 4">
    <name type="scientific">Fuerstiella marisgermanici</name>
    <dbReference type="NCBI Taxonomy" id="1891926"/>
    <lineage>
        <taxon>Bacteria</taxon>
        <taxon>Pseudomonadati</taxon>
        <taxon>Planctomycetota</taxon>
        <taxon>Planctomycetia</taxon>
        <taxon>Planctomycetales</taxon>
        <taxon>Planctomycetaceae</taxon>
        <taxon>Fuerstiella</taxon>
    </lineage>
</organism>
<feature type="compositionally biased region" description="Low complexity" evidence="1">
    <location>
        <begin position="150"/>
        <end position="167"/>
    </location>
</feature>
<gene>
    <name evidence="3" type="ORF">Fuma_04348</name>
</gene>
<feature type="region of interest" description="Disordered" evidence="1">
    <location>
        <begin position="122"/>
        <end position="189"/>
    </location>
</feature>
<keyword evidence="2" id="KW-0472">Membrane</keyword>
<feature type="compositionally biased region" description="Acidic residues" evidence="1">
    <location>
        <begin position="40"/>
        <end position="56"/>
    </location>
</feature>
<evidence type="ECO:0000313" key="4">
    <source>
        <dbReference type="Proteomes" id="UP000187735"/>
    </source>
</evidence>
<reference evidence="3 4" key="1">
    <citation type="journal article" date="2016" name="Front. Microbiol.">
        <title>Fuerstia marisgermanicae gen. nov., sp. nov., an Unusual Member of the Phylum Planctomycetes from the German Wadden Sea.</title>
        <authorList>
            <person name="Kohn T."/>
            <person name="Heuer A."/>
            <person name="Jogler M."/>
            <person name="Vollmers J."/>
            <person name="Boedeker C."/>
            <person name="Bunk B."/>
            <person name="Rast P."/>
            <person name="Borchert D."/>
            <person name="Glockner I."/>
            <person name="Freese H.M."/>
            <person name="Klenk H.P."/>
            <person name="Overmann J."/>
            <person name="Kaster A.K."/>
            <person name="Rohde M."/>
            <person name="Wiegand S."/>
            <person name="Jogler C."/>
        </authorList>
    </citation>
    <scope>NUCLEOTIDE SEQUENCE [LARGE SCALE GENOMIC DNA]</scope>
    <source>
        <strain evidence="3 4">NH11</strain>
    </source>
</reference>
<dbReference type="KEGG" id="fmr:Fuma_04348"/>
<feature type="transmembrane region" description="Helical" evidence="2">
    <location>
        <begin position="90"/>
        <end position="113"/>
    </location>
</feature>
<dbReference type="RefSeq" id="WP_077025981.1">
    <property type="nucleotide sequence ID" value="NZ_CP017641.1"/>
</dbReference>
<dbReference type="STRING" id="1891926.Fuma_04348"/>
<name>A0A1P8WKX7_9PLAN</name>
<feature type="region of interest" description="Disordered" evidence="1">
    <location>
        <begin position="40"/>
        <end position="88"/>
    </location>
</feature>
<feature type="compositionally biased region" description="Basic residues" evidence="1">
    <location>
        <begin position="64"/>
        <end position="83"/>
    </location>
</feature>
<dbReference type="OrthoDB" id="269673at2"/>
<dbReference type="AlphaFoldDB" id="A0A1P8WKX7"/>
<sequence>MVIKVRCRCGKGIKVRDSAAGKRVRCPECSKPVKIPEPVIEEFDDYGDDAYEDDPYDQPAAPPPRRRKPAASGKRPSKAKKKSAGGGSKLPLLIGGGIAVVVLLIGGALYAIFSGGDSPDAPAVAANNPGQSPPTTTPMQPPATEPPPSTQADDQPPAASAPANAVAETNQNSAAPAADPPMTTPQTTAASGNQLWVVLSDFKEVANPQSIGKAHQVNYRVAAGAPETGKAYVLYMGSSMGMMERFYEVPVEIQASGTVQIPPAIGMAGDLRAYLALKKGRREWKPVSGEIAIGGQPTSPKRPPTIVEAAGAAAQGKALALANGRLEKARSRMAVVVDYVLQKKADMGQRYFLVVSGGGDNIEADVTMDLSRATVGKKGQFGLAVMPGRSFPAGDLKVHVETRKSRIRREPGTVASNTVSVQR</sequence>
<keyword evidence="4" id="KW-1185">Reference proteome</keyword>
<proteinExistence type="predicted"/>
<evidence type="ECO:0000256" key="1">
    <source>
        <dbReference type="SAM" id="MobiDB-lite"/>
    </source>
</evidence>
<evidence type="ECO:0000313" key="3">
    <source>
        <dbReference type="EMBL" id="APZ94709.1"/>
    </source>
</evidence>
<dbReference type="Proteomes" id="UP000187735">
    <property type="component" value="Chromosome"/>
</dbReference>
<protein>
    <submittedName>
        <fullName evidence="3">Uncharacterized protein</fullName>
    </submittedName>
</protein>